<dbReference type="OrthoDB" id="1437325at2"/>
<dbReference type="AlphaFoldDB" id="A0A2S0I073"/>
<accession>A0A2S0I073</accession>
<dbReference type="EMBL" id="CP027062">
    <property type="protein sequence ID" value="AVI52321.1"/>
    <property type="molecule type" value="Genomic_DNA"/>
</dbReference>
<evidence type="ECO:0000313" key="1">
    <source>
        <dbReference type="EMBL" id="AVI52321.1"/>
    </source>
</evidence>
<protein>
    <submittedName>
        <fullName evidence="1">Uncharacterized protein</fullName>
    </submittedName>
</protein>
<dbReference type="Proteomes" id="UP000238442">
    <property type="component" value="Chromosome"/>
</dbReference>
<reference evidence="1 2" key="1">
    <citation type="submission" date="2018-02" db="EMBL/GenBank/DDBJ databases">
        <title>Genomic analysis of the strain RR4-38 isolated from a seawater recirculating aquaculture system.</title>
        <authorList>
            <person name="Kim Y.-S."/>
            <person name="Jang Y.H."/>
            <person name="Kim K.-H."/>
        </authorList>
    </citation>
    <scope>NUCLEOTIDE SEQUENCE [LARGE SCALE GENOMIC DNA]</scope>
    <source>
        <strain evidence="1 2">RR4-38</strain>
    </source>
</reference>
<organism evidence="1 2">
    <name type="scientific">Pukyongia salina</name>
    <dbReference type="NCBI Taxonomy" id="2094025"/>
    <lineage>
        <taxon>Bacteria</taxon>
        <taxon>Pseudomonadati</taxon>
        <taxon>Bacteroidota</taxon>
        <taxon>Flavobacteriia</taxon>
        <taxon>Flavobacteriales</taxon>
        <taxon>Flavobacteriaceae</taxon>
        <taxon>Pukyongia</taxon>
    </lineage>
</organism>
<dbReference type="KEGG" id="aue:C5O00_03495"/>
<keyword evidence="2" id="KW-1185">Reference proteome</keyword>
<name>A0A2S0I073_9FLAO</name>
<proteinExistence type="predicted"/>
<evidence type="ECO:0000313" key="2">
    <source>
        <dbReference type="Proteomes" id="UP000238442"/>
    </source>
</evidence>
<sequence length="214" mass="24857">MKKYLVLGVLFLLPLSMYIFFASGKDNFGRLPVLTKNIVEIDKFTSPDSDTIRLDNSITILGFFGNDPLENKVNAYNLAHKIYKKYRGFHDFQIVILQPESSEEASITLKENLSEIANTDRWKFVYGTSEEIKEVFNSLQSEYLLMPDNSSPYVFIVDKNRDLRGRNDDEDVGMLYGYDARDFAEINNKMDDDVKVILAEYRLELKKYKADREI</sequence>
<gene>
    <name evidence="1" type="ORF">C5O00_03495</name>
</gene>